<protein>
    <submittedName>
        <fullName evidence="1">Unannotated protein</fullName>
    </submittedName>
</protein>
<dbReference type="InterPro" id="IPR028994">
    <property type="entry name" value="Integrin_alpha_N"/>
</dbReference>
<dbReference type="AlphaFoldDB" id="A0A6J6I846"/>
<gene>
    <name evidence="1" type="ORF">UFOPK1908_00761</name>
</gene>
<proteinExistence type="predicted"/>
<evidence type="ECO:0000313" key="1">
    <source>
        <dbReference type="EMBL" id="CAB4620713.1"/>
    </source>
</evidence>
<dbReference type="SUPFAM" id="SSF69318">
    <property type="entry name" value="Integrin alpha N-terminal domain"/>
    <property type="match status" value="1"/>
</dbReference>
<reference evidence="1" key="1">
    <citation type="submission" date="2020-05" db="EMBL/GenBank/DDBJ databases">
        <authorList>
            <person name="Chiriac C."/>
            <person name="Salcher M."/>
            <person name="Ghai R."/>
            <person name="Kavagutti S V."/>
        </authorList>
    </citation>
    <scope>NUCLEOTIDE SEQUENCE</scope>
</reference>
<sequence length="763" mass="81928">MIKKNSRKKKFSGGAFSAVAVTTAAALVLTLAPADAAPTKVLPAPGLPTPQLVSKYVIRKNIVSVPAAGNLGTGAFVVGSSPNMRAASIHSTAATSSGTPLMADWNGDGIATPGRYDSEVWYATDTVIGKTPAWKAVASFAGQPGDIPLVGNLTKDRIPDVGFFRNGTWLWQLNGDKAQTVQFGTQGDKPVVGDWNGDGVDDLGVVHVDGTWTLKVPGVTKKKDIALDPGATLEIHKDENYALVNFAFGLSTDIPVVGDWNADGSDSPGVVRNNTTWIFSKSLKKLMKTSKVEFPVASGFTALVGTRATGIESCPTATPTSEKRALELAAKVVPPAKLKGNVKQQGMPEILATVQDGLRYAITNDLTKRLNTQVAYPYYDVLNVHKTIEESVRRSANVALAGAIMLSTTNWKKVQNITRAQLMAYTKWQIRSIACQHNALTPGGWGTTWQSALWATTTAQAAWMIWPSLSRQEKAYVAAMIDHEADAVAARGPHYYKNRDGVEYSKGNSKSDEVSWDLTSLALAQAMMPSSKKKETWRKALIGFSIAAFARPSDLKNNDVVNGINISKELPGTNANEDGTITNHNIINPDYQQNVQNLWWAASMLRVAKQPVPEAVFLNADIIYRSLAVVDFPSPPYAAPGGIVYKPGGQIYYPQGVSWGTRRPATFTGVDSFAAIYSAPDTNAAQYLADHARDTRGMQLRYDSGKIYATGNAEDSYALGKEEYALQQTALAWWAGAVPSGPGFKLDKSKVTGVNLNPTGAVA</sequence>
<organism evidence="1">
    <name type="scientific">freshwater metagenome</name>
    <dbReference type="NCBI Taxonomy" id="449393"/>
    <lineage>
        <taxon>unclassified sequences</taxon>
        <taxon>metagenomes</taxon>
        <taxon>ecological metagenomes</taxon>
    </lineage>
</organism>
<dbReference type="EMBL" id="CAEZVB010000029">
    <property type="protein sequence ID" value="CAB4620713.1"/>
    <property type="molecule type" value="Genomic_DNA"/>
</dbReference>
<accession>A0A6J6I846</accession>
<name>A0A6J6I846_9ZZZZ</name>